<feature type="domain" description="DUF4440" evidence="1">
    <location>
        <begin position="18"/>
        <end position="125"/>
    </location>
</feature>
<proteinExistence type="predicted"/>
<dbReference type="RefSeq" id="WP_093390785.1">
    <property type="nucleotide sequence ID" value="NZ_FOTW01000035.1"/>
</dbReference>
<protein>
    <recommendedName>
        <fullName evidence="1">DUF4440 domain-containing protein</fullName>
    </recommendedName>
</protein>
<evidence type="ECO:0000313" key="2">
    <source>
        <dbReference type="EMBL" id="SFM81669.1"/>
    </source>
</evidence>
<sequence>MSATFPIDEQLGSLADHICTAERTRLQALVAADMATARPLHAADFQLITPIGKALSKDEYLGAIAAGHIKYLQWEPGAIEIRVHAHIALLRYQAQLEVVFGGHHVAPAQYWHTDAYECRDGVWQVVWSQATAIS</sequence>
<accession>A0A1I4TYE3</accession>
<dbReference type="InterPro" id="IPR032710">
    <property type="entry name" value="NTF2-like_dom_sf"/>
</dbReference>
<dbReference type="SUPFAM" id="SSF54427">
    <property type="entry name" value="NTF2-like"/>
    <property type="match status" value="1"/>
</dbReference>
<dbReference type="OrthoDB" id="8229197at2"/>
<dbReference type="AlphaFoldDB" id="A0A1I4TYE3"/>
<dbReference type="EMBL" id="FOTW01000035">
    <property type="protein sequence ID" value="SFM81669.1"/>
    <property type="molecule type" value="Genomic_DNA"/>
</dbReference>
<keyword evidence="3" id="KW-1185">Reference proteome</keyword>
<dbReference type="Proteomes" id="UP000199470">
    <property type="component" value="Unassembled WGS sequence"/>
</dbReference>
<dbReference type="Gene3D" id="3.10.450.50">
    <property type="match status" value="1"/>
</dbReference>
<gene>
    <name evidence="2" type="ORF">SAMN02982985_05394</name>
</gene>
<name>A0A1I4TYE3_9BURK</name>
<evidence type="ECO:0000259" key="1">
    <source>
        <dbReference type="Pfam" id="PF14534"/>
    </source>
</evidence>
<reference evidence="2 3" key="1">
    <citation type="submission" date="2016-10" db="EMBL/GenBank/DDBJ databases">
        <authorList>
            <person name="de Groot N.N."/>
        </authorList>
    </citation>
    <scope>NUCLEOTIDE SEQUENCE [LARGE SCALE GENOMIC DNA]</scope>
    <source>
        <strain evidence="2 3">ATCC 43154</strain>
    </source>
</reference>
<dbReference type="Pfam" id="PF14534">
    <property type="entry name" value="DUF4440"/>
    <property type="match status" value="1"/>
</dbReference>
<evidence type="ECO:0000313" key="3">
    <source>
        <dbReference type="Proteomes" id="UP000199470"/>
    </source>
</evidence>
<dbReference type="InterPro" id="IPR027843">
    <property type="entry name" value="DUF4440"/>
</dbReference>
<organism evidence="2 3">
    <name type="scientific">Rugamonas rubra</name>
    <dbReference type="NCBI Taxonomy" id="758825"/>
    <lineage>
        <taxon>Bacteria</taxon>
        <taxon>Pseudomonadati</taxon>
        <taxon>Pseudomonadota</taxon>
        <taxon>Betaproteobacteria</taxon>
        <taxon>Burkholderiales</taxon>
        <taxon>Oxalobacteraceae</taxon>
        <taxon>Telluria group</taxon>
        <taxon>Rugamonas</taxon>
    </lineage>
</organism>